<gene>
    <name evidence="1" type="ORF">WN55_06829</name>
</gene>
<dbReference type="AlphaFoldDB" id="A0A154PQY0"/>
<keyword evidence="2" id="KW-1185">Reference proteome</keyword>
<proteinExistence type="predicted"/>
<accession>A0A154PQY0</accession>
<dbReference type="OrthoDB" id="8014450at2759"/>
<reference evidence="1 2" key="1">
    <citation type="submission" date="2015-07" db="EMBL/GenBank/DDBJ databases">
        <title>The genome of Dufourea novaeangliae.</title>
        <authorList>
            <person name="Pan H."/>
            <person name="Kapheim K."/>
        </authorList>
    </citation>
    <scope>NUCLEOTIDE SEQUENCE [LARGE SCALE GENOMIC DNA]</scope>
    <source>
        <strain evidence="1">0120121106</strain>
        <tissue evidence="1">Whole body</tissue>
    </source>
</reference>
<name>A0A154PQY0_DUFNO</name>
<organism evidence="1 2">
    <name type="scientific">Dufourea novaeangliae</name>
    <name type="common">Sweat bee</name>
    <dbReference type="NCBI Taxonomy" id="178035"/>
    <lineage>
        <taxon>Eukaryota</taxon>
        <taxon>Metazoa</taxon>
        <taxon>Ecdysozoa</taxon>
        <taxon>Arthropoda</taxon>
        <taxon>Hexapoda</taxon>
        <taxon>Insecta</taxon>
        <taxon>Pterygota</taxon>
        <taxon>Neoptera</taxon>
        <taxon>Endopterygota</taxon>
        <taxon>Hymenoptera</taxon>
        <taxon>Apocrita</taxon>
        <taxon>Aculeata</taxon>
        <taxon>Apoidea</taxon>
        <taxon>Anthophila</taxon>
        <taxon>Halictidae</taxon>
        <taxon>Rophitinae</taxon>
        <taxon>Dufourea</taxon>
    </lineage>
</organism>
<dbReference type="Proteomes" id="UP000076502">
    <property type="component" value="Unassembled WGS sequence"/>
</dbReference>
<sequence>MRIKEDPEIRQIIEEEWLAAFEENRNEIRRQAKENILKIQAANRRNFNKKRKEAIKYRVGDLVAIKRMQPTTHGKFSAKFLGPYAVQNVLRNDRYLVEKDGVGEGPRRTSTSADNMKPWVIFDEETVQSQGEDEEEREILLEDNI</sequence>
<evidence type="ECO:0000313" key="1">
    <source>
        <dbReference type="EMBL" id="KZC14302.1"/>
    </source>
</evidence>
<dbReference type="EMBL" id="KQ435059">
    <property type="protein sequence ID" value="KZC14302.1"/>
    <property type="molecule type" value="Genomic_DNA"/>
</dbReference>
<evidence type="ECO:0000313" key="2">
    <source>
        <dbReference type="Proteomes" id="UP000076502"/>
    </source>
</evidence>
<protein>
    <submittedName>
        <fullName evidence="1">Uncharacterized protein</fullName>
    </submittedName>
</protein>